<accession>A0A5B8Y331</accession>
<comment type="cofactor">
    <cofactor evidence="1">
        <name>[3Fe-4S] cluster</name>
        <dbReference type="ChEBI" id="CHEBI:21137"/>
    </cofactor>
</comment>
<sequence>MSHVITEWCQGTCDTSCVDVCPIDCIQGPLPVNEIRKLQLDGKRDRLREIQMYIDPETCIDCGACVPECPMKAIYEDFNLPERLAPDASRNVAFFQ</sequence>
<keyword evidence="5 9" id="KW-0479">Metal-binding</keyword>
<keyword evidence="3 9" id="KW-0813">Transport</keyword>
<protein>
    <recommendedName>
        <fullName evidence="9">Ferredoxin</fullName>
    </recommendedName>
</protein>
<proteinExistence type="predicted"/>
<evidence type="ECO:0000256" key="4">
    <source>
        <dbReference type="ARBA" id="ARBA00022485"/>
    </source>
</evidence>
<evidence type="ECO:0000313" key="12">
    <source>
        <dbReference type="Proteomes" id="UP000315995"/>
    </source>
</evidence>
<dbReference type="GO" id="GO:0009055">
    <property type="term" value="F:electron transfer activity"/>
    <property type="evidence" value="ECO:0007669"/>
    <property type="project" value="UniProtKB-UniRule"/>
</dbReference>
<keyword evidence="6 9" id="KW-0249">Electron transport</keyword>
<evidence type="ECO:0000256" key="2">
    <source>
        <dbReference type="ARBA" id="ARBA00001966"/>
    </source>
</evidence>
<dbReference type="GO" id="GO:0046872">
    <property type="term" value="F:metal ion binding"/>
    <property type="evidence" value="ECO:0007669"/>
    <property type="project" value="UniProtKB-UniRule"/>
</dbReference>
<dbReference type="Proteomes" id="UP000315995">
    <property type="component" value="Chromosome"/>
</dbReference>
<keyword evidence="4 9" id="KW-0004">4Fe-4S</keyword>
<dbReference type="GO" id="GO:0051539">
    <property type="term" value="F:4 iron, 4 sulfur cluster binding"/>
    <property type="evidence" value="ECO:0007669"/>
    <property type="project" value="UniProtKB-UniRule"/>
</dbReference>
<dbReference type="EMBL" id="CP041186">
    <property type="protein sequence ID" value="QDG51184.1"/>
    <property type="molecule type" value="Genomic_DNA"/>
</dbReference>
<dbReference type="SUPFAM" id="SSF54862">
    <property type="entry name" value="4Fe-4S ferredoxins"/>
    <property type="match status" value="1"/>
</dbReference>
<dbReference type="PANTHER" id="PTHR42859">
    <property type="entry name" value="OXIDOREDUCTASE"/>
    <property type="match status" value="1"/>
</dbReference>
<dbReference type="RefSeq" id="WP_141197669.1">
    <property type="nucleotide sequence ID" value="NZ_CP041186.1"/>
</dbReference>
<gene>
    <name evidence="11" type="ORF">FIV42_10670</name>
</gene>
<evidence type="ECO:0000256" key="5">
    <source>
        <dbReference type="ARBA" id="ARBA00022723"/>
    </source>
</evidence>
<keyword evidence="8 9" id="KW-0411">Iron-sulfur</keyword>
<dbReference type="AlphaFoldDB" id="A0A4Y6PS60"/>
<accession>A0A4Y6PS60</accession>
<dbReference type="PROSITE" id="PS00198">
    <property type="entry name" value="4FE4S_FER_1"/>
    <property type="match status" value="1"/>
</dbReference>
<evidence type="ECO:0000256" key="7">
    <source>
        <dbReference type="ARBA" id="ARBA00023004"/>
    </source>
</evidence>
<evidence type="ECO:0000256" key="3">
    <source>
        <dbReference type="ARBA" id="ARBA00022448"/>
    </source>
</evidence>
<evidence type="ECO:0000256" key="1">
    <source>
        <dbReference type="ARBA" id="ARBA00001927"/>
    </source>
</evidence>
<dbReference type="OrthoDB" id="9803397at2"/>
<evidence type="ECO:0000256" key="8">
    <source>
        <dbReference type="ARBA" id="ARBA00023014"/>
    </source>
</evidence>
<comment type="cofactor">
    <cofactor evidence="2 9">
        <name>[4Fe-4S] cluster</name>
        <dbReference type="ChEBI" id="CHEBI:49883"/>
    </cofactor>
</comment>
<feature type="domain" description="4Fe-4S ferredoxin-type" evidence="10">
    <location>
        <begin position="50"/>
        <end position="79"/>
    </location>
</feature>
<evidence type="ECO:0000313" key="11">
    <source>
        <dbReference type="EMBL" id="QDG51184.1"/>
    </source>
</evidence>
<evidence type="ECO:0000256" key="6">
    <source>
        <dbReference type="ARBA" id="ARBA00022982"/>
    </source>
</evidence>
<keyword evidence="7 9" id="KW-0408">Iron</keyword>
<dbReference type="InterPro" id="IPR017896">
    <property type="entry name" value="4Fe4S_Fe-S-bd"/>
</dbReference>
<keyword evidence="12" id="KW-1185">Reference proteome</keyword>
<dbReference type="PRINTS" id="PR00354">
    <property type="entry name" value="7FE8SFRDOXIN"/>
</dbReference>
<evidence type="ECO:0000256" key="9">
    <source>
        <dbReference type="RuleBase" id="RU365098"/>
    </source>
</evidence>
<dbReference type="Gene3D" id="3.30.70.20">
    <property type="match status" value="1"/>
</dbReference>
<comment type="function">
    <text evidence="9">Ferredoxins are iron-sulfur proteins that transfer electrons in a wide variety of metabolic reactions.</text>
</comment>
<feature type="domain" description="4Fe-4S ferredoxin-type" evidence="10">
    <location>
        <begin position="1"/>
        <end position="31"/>
    </location>
</feature>
<dbReference type="PROSITE" id="PS51379">
    <property type="entry name" value="4FE4S_FER_2"/>
    <property type="match status" value="2"/>
</dbReference>
<dbReference type="InterPro" id="IPR000813">
    <property type="entry name" value="7Fe_ferredoxin"/>
</dbReference>
<dbReference type="InterPro" id="IPR017900">
    <property type="entry name" value="4Fe4S_Fe_S_CS"/>
</dbReference>
<organism evidence="11 12">
    <name type="scientific">Persicimonas caeni</name>
    <dbReference type="NCBI Taxonomy" id="2292766"/>
    <lineage>
        <taxon>Bacteria</taxon>
        <taxon>Deltaproteobacteria</taxon>
        <taxon>Bradymonadales</taxon>
        <taxon>Bradymonadaceae</taxon>
        <taxon>Persicimonas</taxon>
    </lineage>
</organism>
<dbReference type="Pfam" id="PF00037">
    <property type="entry name" value="Fer4"/>
    <property type="match status" value="1"/>
</dbReference>
<evidence type="ECO:0000259" key="10">
    <source>
        <dbReference type="PROSITE" id="PS51379"/>
    </source>
</evidence>
<dbReference type="InterPro" id="IPR050294">
    <property type="entry name" value="RnfB_subfamily"/>
</dbReference>
<dbReference type="PANTHER" id="PTHR42859:SF2">
    <property type="entry name" value="FERREDOXIN"/>
    <property type="match status" value="1"/>
</dbReference>
<name>A0A4Y6PS60_PERCE</name>
<reference evidence="11 12" key="1">
    <citation type="submission" date="2019-06" db="EMBL/GenBank/DDBJ databases">
        <title>Persicimonas caeni gen. nov., sp. nov., a predatory bacterium isolated from solar saltern.</title>
        <authorList>
            <person name="Wang S."/>
        </authorList>
    </citation>
    <scope>NUCLEOTIDE SEQUENCE [LARGE SCALE GENOMIC DNA]</scope>
    <source>
        <strain evidence="11 12">YN101</strain>
    </source>
</reference>